<evidence type="ECO:0000259" key="1">
    <source>
        <dbReference type="PROSITE" id="PS50206"/>
    </source>
</evidence>
<name>A0A7R9A8W3_9CRUS</name>
<evidence type="ECO:0000313" key="3">
    <source>
        <dbReference type="Proteomes" id="UP000677054"/>
    </source>
</evidence>
<feature type="domain" description="Rhodanese" evidence="1">
    <location>
        <begin position="130"/>
        <end position="231"/>
    </location>
</feature>
<gene>
    <name evidence="2" type="ORF">DSTB1V02_LOCUS9431</name>
</gene>
<dbReference type="PANTHER" id="PTHR44086">
    <property type="entry name" value="THIOSULFATE SULFURTRANSFERASE RDL2, MITOCHONDRIAL-RELATED"/>
    <property type="match status" value="1"/>
</dbReference>
<organism evidence="2">
    <name type="scientific">Darwinula stevensoni</name>
    <dbReference type="NCBI Taxonomy" id="69355"/>
    <lineage>
        <taxon>Eukaryota</taxon>
        <taxon>Metazoa</taxon>
        <taxon>Ecdysozoa</taxon>
        <taxon>Arthropoda</taxon>
        <taxon>Crustacea</taxon>
        <taxon>Oligostraca</taxon>
        <taxon>Ostracoda</taxon>
        <taxon>Podocopa</taxon>
        <taxon>Podocopida</taxon>
        <taxon>Darwinulocopina</taxon>
        <taxon>Darwinuloidea</taxon>
        <taxon>Darwinulidae</taxon>
        <taxon>Darwinula</taxon>
    </lineage>
</organism>
<dbReference type="InterPro" id="IPR001763">
    <property type="entry name" value="Rhodanese-like_dom"/>
</dbReference>
<keyword evidence="3" id="KW-1185">Reference proteome</keyword>
<evidence type="ECO:0000313" key="2">
    <source>
        <dbReference type="EMBL" id="CAD7249643.1"/>
    </source>
</evidence>
<feature type="domain" description="Rhodanese" evidence="1">
    <location>
        <begin position="581"/>
        <end position="637"/>
    </location>
</feature>
<dbReference type="SUPFAM" id="SSF52821">
    <property type="entry name" value="Rhodanese/Cell cycle control phosphatase"/>
    <property type="match status" value="5"/>
</dbReference>
<dbReference type="Pfam" id="PF00581">
    <property type="entry name" value="Rhodanese"/>
    <property type="match status" value="4"/>
</dbReference>
<feature type="domain" description="Rhodanese" evidence="1">
    <location>
        <begin position="243"/>
        <end position="344"/>
    </location>
</feature>
<dbReference type="OrthoDB" id="566238at2759"/>
<dbReference type="AlphaFoldDB" id="A0A7R9A8W3"/>
<feature type="domain" description="Rhodanese" evidence="1">
    <location>
        <begin position="656"/>
        <end position="749"/>
    </location>
</feature>
<dbReference type="EMBL" id="CAJPEV010002418">
    <property type="protein sequence ID" value="CAG0896814.1"/>
    <property type="molecule type" value="Genomic_DNA"/>
</dbReference>
<dbReference type="Proteomes" id="UP000677054">
    <property type="component" value="Unassembled WGS sequence"/>
</dbReference>
<reference evidence="2" key="1">
    <citation type="submission" date="2020-11" db="EMBL/GenBank/DDBJ databases">
        <authorList>
            <person name="Tran Van P."/>
        </authorList>
    </citation>
    <scope>NUCLEOTIDE SEQUENCE</scope>
</reference>
<dbReference type="Gene3D" id="3.40.250.10">
    <property type="entry name" value="Rhodanese-like domain"/>
    <property type="match status" value="5"/>
</dbReference>
<dbReference type="EMBL" id="LR901935">
    <property type="protein sequence ID" value="CAD7249643.1"/>
    <property type="molecule type" value="Genomic_DNA"/>
</dbReference>
<dbReference type="SMART" id="SM00450">
    <property type="entry name" value="RHOD"/>
    <property type="match status" value="5"/>
</dbReference>
<feature type="domain" description="Rhodanese" evidence="1">
    <location>
        <begin position="356"/>
        <end position="457"/>
    </location>
</feature>
<dbReference type="PANTHER" id="PTHR44086:SF14">
    <property type="entry name" value="RHODANESE DOMAIN-CONTAINING PROTEIN"/>
    <property type="match status" value="1"/>
</dbReference>
<dbReference type="InterPro" id="IPR036873">
    <property type="entry name" value="Rhodanese-like_dom_sf"/>
</dbReference>
<dbReference type="PROSITE" id="PS50206">
    <property type="entry name" value="RHODANESE_3"/>
    <property type="match status" value="5"/>
</dbReference>
<accession>A0A7R9A8W3</accession>
<protein>
    <recommendedName>
        <fullName evidence="1">Rhodanese domain-containing protein</fullName>
    </recommendedName>
</protein>
<proteinExistence type="predicted"/>
<sequence>MATRITHVFSEPWSHSNVVRGIWRRIRPQFRHEVSLRPVFAPESRHVFVQTRGISSLGTPRPGKFGRVRVSSVWTKGNPSQILLARVQDPLTIMGQICTSKKSTQDADRVTHPKPTISHVTYEDVKGLVEKHEGVIIDVRDRDEVQQEGKIPSSYLLPLAEISDLFELDPGAFEKIHGYPKPSMKEANLIVHCSDGKKGGQAAQKLSANGFQPKIYAGFENWCHNGGPVEQFLTLEQIRQQINKAKGLILDVRNWDEIARDGKLPTTRCLPLKEMDAAFKMDPEAFKKEYVFPKPLLNQEDLVVHCYKGIQASAAAAKLFTLGYKPKTYSGYAEWKENEQPVEKWLSFEEVKEAIEKEKGVIIDVRNHKEIQRDGKFPTTKIVPLPEMKEAFQLDPDDFQKKYAFPMPPKNQEGLVFYCRKGMRATEAAGDLYLLGYRPSVYTGYVEWVERGGPLQQWVLFENIKEQVDSGTGLIIDVRDHDAIIKDGKIPTAKIVPRLTRQGKVAEVYGKATEKSLNANKEKKIIMKKLQGKGQKEEKIWAGLWDRRSRKEDNVKTMGWEGEALPEIQEAFQLDPEAFQKKYVFPLPSKTDSDLVVHCKLGLRASQAAGILYLLGYRPKIYSGMQDWVEKGGPVERWVTFEEMQERVSKQTGRTIDVRNTNELQTDGKIPTTDNVPLPEMKEAFEMEPSAFEEKYGFPKPGKDEDLVLHCKLGLRASKGAGILYHLGYHTRVYSGIVEWKERGGPIEKTEE</sequence>